<proteinExistence type="predicted"/>
<evidence type="ECO:0000256" key="9">
    <source>
        <dbReference type="ARBA" id="ARBA00023026"/>
    </source>
</evidence>
<keyword evidence="10" id="KW-1133">Transmembrane helix</keyword>
<sequence>MHRLFLRSTMLVVGAGLLATFVPLLGMLTFAATRSPDERIINRVGIPAFFLIAFSACLTVALVGLTMSLVVARRQARHLGAPLSALAVQAERLGAGDASVAPLATGIPEVDRVSEVLAANSQDMAKALAAERDFAADASHQLRTPLAALLLRLEEIEATADPEVARAEAGVAIDQVARLTGVVDDLMNRAKRRPAEAGAVSVDSVLAALQREWQPAFAAARRSMRIHGERDLEVFIVRSALSQIVSTLIENALAHGRGTVSVLVRHSGPTVVLEVSDDGDGVPPGLARHIFERSVSSTGSGLGLALARDLAEKNFGRLELLRAQPAVFALFLSDASSSSLAKTNLR</sequence>
<dbReference type="SUPFAM" id="SSF47384">
    <property type="entry name" value="Homodimeric domain of signal transducing histidine kinase"/>
    <property type="match status" value="1"/>
</dbReference>
<dbReference type="InterPro" id="IPR005467">
    <property type="entry name" value="His_kinase_dom"/>
</dbReference>
<name>A0ABN2LIQ1_9MICO</name>
<dbReference type="RefSeq" id="WP_344082687.1">
    <property type="nucleotide sequence ID" value="NZ_BAAAPO010000021.1"/>
</dbReference>
<evidence type="ECO:0000256" key="7">
    <source>
        <dbReference type="ARBA" id="ARBA00022777"/>
    </source>
</evidence>
<accession>A0ABN2LIQ1</accession>
<feature type="transmembrane region" description="Helical" evidence="10">
    <location>
        <begin position="47"/>
        <end position="72"/>
    </location>
</feature>
<dbReference type="InterPro" id="IPR004358">
    <property type="entry name" value="Sig_transdc_His_kin-like_C"/>
</dbReference>
<evidence type="ECO:0000256" key="5">
    <source>
        <dbReference type="ARBA" id="ARBA00022553"/>
    </source>
</evidence>
<keyword evidence="6" id="KW-0808">Transferase</keyword>
<organism evidence="12 13">
    <name type="scientific">Nostocoides veronense</name>
    <dbReference type="NCBI Taxonomy" id="330836"/>
    <lineage>
        <taxon>Bacteria</taxon>
        <taxon>Bacillati</taxon>
        <taxon>Actinomycetota</taxon>
        <taxon>Actinomycetes</taxon>
        <taxon>Micrococcales</taxon>
        <taxon>Intrasporangiaceae</taxon>
        <taxon>Nostocoides</taxon>
    </lineage>
</organism>
<dbReference type="Pfam" id="PF02518">
    <property type="entry name" value="HATPase_c"/>
    <property type="match status" value="1"/>
</dbReference>
<keyword evidence="10" id="KW-0812">Transmembrane</keyword>
<dbReference type="InterPro" id="IPR036097">
    <property type="entry name" value="HisK_dim/P_sf"/>
</dbReference>
<dbReference type="SMART" id="SM00387">
    <property type="entry name" value="HATPase_c"/>
    <property type="match status" value="1"/>
</dbReference>
<dbReference type="Pfam" id="PF00512">
    <property type="entry name" value="HisKA"/>
    <property type="match status" value="1"/>
</dbReference>
<comment type="subcellular location">
    <subcellularLocation>
        <location evidence="2">Cell membrane</location>
        <topology evidence="2">Multi-pass membrane protein</topology>
    </subcellularLocation>
</comment>
<dbReference type="Gene3D" id="3.30.565.10">
    <property type="entry name" value="Histidine kinase-like ATPase, C-terminal domain"/>
    <property type="match status" value="1"/>
</dbReference>
<evidence type="ECO:0000313" key="13">
    <source>
        <dbReference type="Proteomes" id="UP001499938"/>
    </source>
</evidence>
<feature type="domain" description="Histidine kinase" evidence="11">
    <location>
        <begin position="137"/>
        <end position="336"/>
    </location>
</feature>
<keyword evidence="7" id="KW-0418">Kinase</keyword>
<evidence type="ECO:0000256" key="2">
    <source>
        <dbReference type="ARBA" id="ARBA00004651"/>
    </source>
</evidence>
<comment type="catalytic activity">
    <reaction evidence="1">
        <text>ATP + protein L-histidine = ADP + protein N-phospho-L-histidine.</text>
        <dbReference type="EC" id="2.7.13.3"/>
    </reaction>
</comment>
<keyword evidence="5" id="KW-0597">Phosphoprotein</keyword>
<dbReference type="SMART" id="SM00388">
    <property type="entry name" value="HisKA"/>
    <property type="match status" value="1"/>
</dbReference>
<dbReference type="InterPro" id="IPR003594">
    <property type="entry name" value="HATPase_dom"/>
</dbReference>
<dbReference type="Proteomes" id="UP001499938">
    <property type="component" value="Unassembled WGS sequence"/>
</dbReference>
<dbReference type="EMBL" id="BAAAPO010000021">
    <property type="protein sequence ID" value="GAA1789367.1"/>
    <property type="molecule type" value="Genomic_DNA"/>
</dbReference>
<keyword evidence="13" id="KW-1185">Reference proteome</keyword>
<evidence type="ECO:0000256" key="3">
    <source>
        <dbReference type="ARBA" id="ARBA00012438"/>
    </source>
</evidence>
<evidence type="ECO:0000256" key="6">
    <source>
        <dbReference type="ARBA" id="ARBA00022679"/>
    </source>
</evidence>
<dbReference type="EC" id="2.7.13.3" evidence="3"/>
<keyword evidence="9" id="KW-0843">Virulence</keyword>
<evidence type="ECO:0000313" key="12">
    <source>
        <dbReference type="EMBL" id="GAA1789367.1"/>
    </source>
</evidence>
<dbReference type="PANTHER" id="PTHR44936">
    <property type="entry name" value="SENSOR PROTEIN CREC"/>
    <property type="match status" value="1"/>
</dbReference>
<keyword evidence="8" id="KW-0902">Two-component regulatory system</keyword>
<dbReference type="SUPFAM" id="SSF55874">
    <property type="entry name" value="ATPase domain of HSP90 chaperone/DNA topoisomerase II/histidine kinase"/>
    <property type="match status" value="1"/>
</dbReference>
<evidence type="ECO:0000259" key="11">
    <source>
        <dbReference type="PROSITE" id="PS50109"/>
    </source>
</evidence>
<dbReference type="CDD" id="cd00075">
    <property type="entry name" value="HATPase"/>
    <property type="match status" value="1"/>
</dbReference>
<dbReference type="Gene3D" id="1.10.287.130">
    <property type="match status" value="1"/>
</dbReference>
<evidence type="ECO:0000256" key="1">
    <source>
        <dbReference type="ARBA" id="ARBA00000085"/>
    </source>
</evidence>
<evidence type="ECO:0000256" key="4">
    <source>
        <dbReference type="ARBA" id="ARBA00022475"/>
    </source>
</evidence>
<protein>
    <recommendedName>
        <fullName evidence="3">histidine kinase</fullName>
        <ecNumber evidence="3">2.7.13.3</ecNumber>
    </recommendedName>
</protein>
<dbReference type="PRINTS" id="PR00344">
    <property type="entry name" value="BCTRLSENSOR"/>
</dbReference>
<dbReference type="InterPro" id="IPR036890">
    <property type="entry name" value="HATPase_C_sf"/>
</dbReference>
<dbReference type="CDD" id="cd00082">
    <property type="entry name" value="HisKA"/>
    <property type="match status" value="1"/>
</dbReference>
<reference evidence="12 13" key="1">
    <citation type="journal article" date="2019" name="Int. J. Syst. Evol. Microbiol.">
        <title>The Global Catalogue of Microorganisms (GCM) 10K type strain sequencing project: providing services to taxonomists for standard genome sequencing and annotation.</title>
        <authorList>
            <consortium name="The Broad Institute Genomics Platform"/>
            <consortium name="The Broad Institute Genome Sequencing Center for Infectious Disease"/>
            <person name="Wu L."/>
            <person name="Ma J."/>
        </authorList>
    </citation>
    <scope>NUCLEOTIDE SEQUENCE [LARGE SCALE GENOMIC DNA]</scope>
    <source>
        <strain evidence="12 13">JCM 15592</strain>
    </source>
</reference>
<dbReference type="PANTHER" id="PTHR44936:SF9">
    <property type="entry name" value="SENSOR PROTEIN CREC"/>
    <property type="match status" value="1"/>
</dbReference>
<dbReference type="PROSITE" id="PS50109">
    <property type="entry name" value="HIS_KIN"/>
    <property type="match status" value="1"/>
</dbReference>
<gene>
    <name evidence="12" type="ORF">GCM10009811_12900</name>
</gene>
<keyword evidence="4" id="KW-1003">Cell membrane</keyword>
<dbReference type="InterPro" id="IPR003661">
    <property type="entry name" value="HisK_dim/P_dom"/>
</dbReference>
<dbReference type="InterPro" id="IPR050980">
    <property type="entry name" value="2C_sensor_his_kinase"/>
</dbReference>
<evidence type="ECO:0000256" key="8">
    <source>
        <dbReference type="ARBA" id="ARBA00023012"/>
    </source>
</evidence>
<comment type="caution">
    <text evidence="12">The sequence shown here is derived from an EMBL/GenBank/DDBJ whole genome shotgun (WGS) entry which is preliminary data.</text>
</comment>
<evidence type="ECO:0000256" key="10">
    <source>
        <dbReference type="SAM" id="Phobius"/>
    </source>
</evidence>
<keyword evidence="10" id="KW-0472">Membrane</keyword>